<name>A0A2P8CZT6_9ACTN</name>
<dbReference type="Gene3D" id="1.10.1060.10">
    <property type="entry name" value="Alpha-helical ferredoxin"/>
    <property type="match status" value="1"/>
</dbReference>
<evidence type="ECO:0000313" key="9">
    <source>
        <dbReference type="Proteomes" id="UP000240542"/>
    </source>
</evidence>
<dbReference type="RefSeq" id="WP_106585779.1">
    <property type="nucleotide sequence ID" value="NZ_PYGA01000022.1"/>
</dbReference>
<evidence type="ECO:0000256" key="5">
    <source>
        <dbReference type="ARBA" id="ARBA00023014"/>
    </source>
</evidence>
<dbReference type="GO" id="GO:0016491">
    <property type="term" value="F:oxidoreductase activity"/>
    <property type="evidence" value="ECO:0007669"/>
    <property type="project" value="UniProtKB-KW"/>
</dbReference>
<evidence type="ECO:0000259" key="7">
    <source>
        <dbReference type="PROSITE" id="PS51379"/>
    </source>
</evidence>
<protein>
    <submittedName>
        <fullName evidence="8">CoB-CoM heterodisulfide reductase subunit D</fullName>
    </submittedName>
</protein>
<keyword evidence="5" id="KW-0411">Iron-sulfur</keyword>
<dbReference type="InterPro" id="IPR017900">
    <property type="entry name" value="4Fe4S_Fe_S_CS"/>
</dbReference>
<dbReference type="InterPro" id="IPR009051">
    <property type="entry name" value="Helical_ferredxn"/>
</dbReference>
<dbReference type="GO" id="GO:0046872">
    <property type="term" value="F:metal ion binding"/>
    <property type="evidence" value="ECO:0007669"/>
    <property type="project" value="UniProtKB-KW"/>
</dbReference>
<dbReference type="AlphaFoldDB" id="A0A2P8CZT6"/>
<evidence type="ECO:0000256" key="3">
    <source>
        <dbReference type="ARBA" id="ARBA00023002"/>
    </source>
</evidence>
<dbReference type="PROSITE" id="PS51379">
    <property type="entry name" value="4FE4S_FER_2"/>
    <property type="match status" value="1"/>
</dbReference>
<keyword evidence="9" id="KW-1185">Reference proteome</keyword>
<keyword evidence="3" id="KW-0560">Oxidoreductase</keyword>
<dbReference type="GO" id="GO:0005886">
    <property type="term" value="C:plasma membrane"/>
    <property type="evidence" value="ECO:0007669"/>
    <property type="project" value="TreeGrafter"/>
</dbReference>
<dbReference type="SUPFAM" id="SSF46548">
    <property type="entry name" value="alpha-helical ferredoxin"/>
    <property type="match status" value="1"/>
</dbReference>
<dbReference type="PANTHER" id="PTHR43255:SF1">
    <property type="entry name" value="IRON-SULFUR-BINDING OXIDOREDUCTASE FADF-RELATED"/>
    <property type="match status" value="1"/>
</dbReference>
<feature type="domain" description="4Fe-4S ferredoxin-type" evidence="7">
    <location>
        <begin position="102"/>
        <end position="131"/>
    </location>
</feature>
<keyword evidence="4" id="KW-0408">Iron</keyword>
<dbReference type="GO" id="GO:0051539">
    <property type="term" value="F:4 iron, 4 sulfur cluster binding"/>
    <property type="evidence" value="ECO:0007669"/>
    <property type="project" value="UniProtKB-KW"/>
</dbReference>
<evidence type="ECO:0000256" key="4">
    <source>
        <dbReference type="ARBA" id="ARBA00023004"/>
    </source>
</evidence>
<evidence type="ECO:0000256" key="2">
    <source>
        <dbReference type="ARBA" id="ARBA00022723"/>
    </source>
</evidence>
<dbReference type="Proteomes" id="UP000240542">
    <property type="component" value="Unassembled WGS sequence"/>
</dbReference>
<sequence length="465" mass="50619">MTETRPGGHGAPHRPTTPGTGEAPIDPPEELVVAPPRIPVRDERTRAFVEEWRNASYNCYSSGHKFCREVCPVMQVTRNESWTPTAFHANVVAMEKGELDVADIAADYVNCTQCGACELRCPNTLFTGDFYRFRTRTVDVVKAVRALAVDSGVHQPGWQRWNLRTDERTHEPVLGDTPVSQEHVRDWADGLDLPVGGETILFVDCEAAFYRTAVPRAVAQLLTAAGVEFGLMGEQWCCGGPAAEMGYRAQAERFARHNLDDWRAGGVKRVLVLDPHDYITFTEDYPAYFGADFDIEVVLVVELLAELIRDGRLTPSVPVERTITYHDPCRLNKRKGVWAEPREILRAIPGLVFNDVDRVTQWSYCSGGGGGLPVEKPELTAAISARRLDQAAALEVDTLVSACPWSERPLSEAGEARAIDVVDIHELLAESLGITVGGSRGAAGDRTGGCGGGSCGCAGTGGADR</sequence>
<dbReference type="PROSITE" id="PS00198">
    <property type="entry name" value="4FE4S_FER_1"/>
    <property type="match status" value="1"/>
</dbReference>
<gene>
    <name evidence="8" type="ORF">CLV63_12215</name>
</gene>
<dbReference type="InterPro" id="IPR004017">
    <property type="entry name" value="Cys_rich_dom"/>
</dbReference>
<dbReference type="EMBL" id="PYGA01000022">
    <property type="protein sequence ID" value="PSK90481.1"/>
    <property type="molecule type" value="Genomic_DNA"/>
</dbReference>
<evidence type="ECO:0000256" key="6">
    <source>
        <dbReference type="SAM" id="MobiDB-lite"/>
    </source>
</evidence>
<dbReference type="Pfam" id="PF13183">
    <property type="entry name" value="Fer4_8"/>
    <property type="match status" value="1"/>
</dbReference>
<evidence type="ECO:0000313" key="8">
    <source>
        <dbReference type="EMBL" id="PSK90481.1"/>
    </source>
</evidence>
<keyword evidence="2" id="KW-0479">Metal-binding</keyword>
<dbReference type="Pfam" id="PF02754">
    <property type="entry name" value="CCG"/>
    <property type="match status" value="2"/>
</dbReference>
<evidence type="ECO:0000256" key="1">
    <source>
        <dbReference type="ARBA" id="ARBA00022485"/>
    </source>
</evidence>
<comment type="caution">
    <text evidence="8">The sequence shown here is derived from an EMBL/GenBank/DDBJ whole genome shotgun (WGS) entry which is preliminary data.</text>
</comment>
<keyword evidence="1" id="KW-0004">4Fe-4S</keyword>
<dbReference type="PANTHER" id="PTHR43255">
    <property type="entry name" value="IRON-SULFUR-BINDING OXIDOREDUCTASE FADF-RELATED-RELATED"/>
    <property type="match status" value="1"/>
</dbReference>
<dbReference type="OrthoDB" id="9794954at2"/>
<reference evidence="8 9" key="1">
    <citation type="submission" date="2018-03" db="EMBL/GenBank/DDBJ databases">
        <title>Genomic Encyclopedia of Archaeal and Bacterial Type Strains, Phase II (KMG-II): from individual species to whole genera.</title>
        <authorList>
            <person name="Goeker M."/>
        </authorList>
    </citation>
    <scope>NUCLEOTIDE SEQUENCE [LARGE SCALE GENOMIC DNA]</scope>
    <source>
        <strain evidence="8 9">DSM 45312</strain>
    </source>
</reference>
<accession>A0A2P8CZT6</accession>
<proteinExistence type="predicted"/>
<feature type="region of interest" description="Disordered" evidence="6">
    <location>
        <begin position="1"/>
        <end position="30"/>
    </location>
</feature>
<organism evidence="8 9">
    <name type="scientific">Murinocardiopsis flavida</name>
    <dbReference type="NCBI Taxonomy" id="645275"/>
    <lineage>
        <taxon>Bacteria</taxon>
        <taxon>Bacillati</taxon>
        <taxon>Actinomycetota</taxon>
        <taxon>Actinomycetes</taxon>
        <taxon>Streptosporangiales</taxon>
        <taxon>Nocardiopsidaceae</taxon>
        <taxon>Murinocardiopsis</taxon>
    </lineage>
</organism>
<dbReference type="InterPro" id="IPR017896">
    <property type="entry name" value="4Fe4S_Fe-S-bd"/>
</dbReference>
<dbReference type="InterPro" id="IPR051460">
    <property type="entry name" value="HdrC_iron-sulfur_subunit"/>
</dbReference>